<comment type="caution">
    <text evidence="8">The sequence shown here is derived from an EMBL/GenBank/DDBJ whole genome shotgun (WGS) entry which is preliminary data.</text>
</comment>
<dbReference type="Pfam" id="PF00069">
    <property type="entry name" value="Pkinase"/>
    <property type="match status" value="1"/>
</dbReference>
<feature type="domain" description="Protein kinase" evidence="7">
    <location>
        <begin position="14"/>
        <end position="265"/>
    </location>
</feature>
<evidence type="ECO:0000256" key="3">
    <source>
        <dbReference type="ARBA" id="ARBA00022741"/>
    </source>
</evidence>
<proteinExistence type="predicted"/>
<accession>A0ABR2KJR8</accession>
<sequence>MSESPNIPTQVGPFIFERSIGSGAFSTVYDARYLKSQYMVAIKVINKSHFPPDKFERELSMLQSLDHPFVVSFFECLQDSENNYLVMEKIDNGSLLNKINRLGTFPEHVSRRYFCQLISALDYLHNDLKIAHRDIKLENIMLDRSDNIRLIDFGLGNIFRGENVVLQTACGSPAYAPPEMLTGKSYTTSADIWSAGVVLYALTFGRLPFEGNNIQKLVSKIVLEEPKYDISDNVSEDLIDLIKRLLTKDVKLRITIPEIMEHPWFKKYENAQYMNASYGPKIFPSHLDDPQNVCMDDFDVETLNEMKNDFDIELDQSFDDLKNKRFNDVTAIYKIIQREKMVEELDKMPQRRHHARLPYGSKRSTLPMSLDKKLIANQMKMRTPPPKASPGNAPPCPLSISLKLTNKCSKNVRSQNSRQSQAMHAAAISLVARHNINMNFNQPGCLNTASNLKANPSINTVALDSAYNTPPPANSNAKTRARSNSNVDNFQRIKITKLPSL</sequence>
<feature type="binding site" evidence="6">
    <location>
        <position position="43"/>
    </location>
    <ligand>
        <name>ATP</name>
        <dbReference type="ChEBI" id="CHEBI:30616"/>
    </ligand>
</feature>
<name>A0ABR2KJR8_9EUKA</name>
<protein>
    <recommendedName>
        <fullName evidence="7">Protein kinase domain-containing protein</fullName>
    </recommendedName>
</protein>
<evidence type="ECO:0000259" key="7">
    <source>
        <dbReference type="PROSITE" id="PS50011"/>
    </source>
</evidence>
<dbReference type="InterPro" id="IPR000719">
    <property type="entry name" value="Prot_kinase_dom"/>
</dbReference>
<evidence type="ECO:0000256" key="5">
    <source>
        <dbReference type="ARBA" id="ARBA00022840"/>
    </source>
</evidence>
<keyword evidence="4" id="KW-0418">Kinase</keyword>
<evidence type="ECO:0000256" key="4">
    <source>
        <dbReference type="ARBA" id="ARBA00022777"/>
    </source>
</evidence>
<dbReference type="Proteomes" id="UP001470230">
    <property type="component" value="Unassembled WGS sequence"/>
</dbReference>
<evidence type="ECO:0000313" key="9">
    <source>
        <dbReference type="Proteomes" id="UP001470230"/>
    </source>
</evidence>
<dbReference type="EMBL" id="JAPFFF010000004">
    <property type="protein sequence ID" value="KAK8891383.1"/>
    <property type="molecule type" value="Genomic_DNA"/>
</dbReference>
<dbReference type="SMART" id="SM00220">
    <property type="entry name" value="S_TKc"/>
    <property type="match status" value="1"/>
</dbReference>
<dbReference type="InterPro" id="IPR030616">
    <property type="entry name" value="Aur-like"/>
</dbReference>
<evidence type="ECO:0000256" key="2">
    <source>
        <dbReference type="ARBA" id="ARBA00022679"/>
    </source>
</evidence>
<keyword evidence="1" id="KW-0723">Serine/threonine-protein kinase</keyword>
<dbReference type="InterPro" id="IPR017441">
    <property type="entry name" value="Protein_kinase_ATP_BS"/>
</dbReference>
<dbReference type="CDD" id="cd14003">
    <property type="entry name" value="STKc_AMPK-like"/>
    <property type="match status" value="1"/>
</dbReference>
<dbReference type="Gene3D" id="1.10.510.10">
    <property type="entry name" value="Transferase(Phosphotransferase) domain 1"/>
    <property type="match status" value="1"/>
</dbReference>
<dbReference type="InterPro" id="IPR008271">
    <property type="entry name" value="Ser/Thr_kinase_AS"/>
</dbReference>
<dbReference type="PROSITE" id="PS00107">
    <property type="entry name" value="PROTEIN_KINASE_ATP"/>
    <property type="match status" value="1"/>
</dbReference>
<keyword evidence="5 6" id="KW-0067">ATP-binding</keyword>
<reference evidence="8 9" key="1">
    <citation type="submission" date="2024-04" db="EMBL/GenBank/DDBJ databases">
        <title>Tritrichomonas musculus Genome.</title>
        <authorList>
            <person name="Alves-Ferreira E."/>
            <person name="Grigg M."/>
            <person name="Lorenzi H."/>
            <person name="Galac M."/>
        </authorList>
    </citation>
    <scope>NUCLEOTIDE SEQUENCE [LARGE SCALE GENOMIC DNA]</scope>
    <source>
        <strain evidence="8 9">EAF2021</strain>
    </source>
</reference>
<evidence type="ECO:0000256" key="1">
    <source>
        <dbReference type="ARBA" id="ARBA00022527"/>
    </source>
</evidence>
<evidence type="ECO:0000313" key="8">
    <source>
        <dbReference type="EMBL" id="KAK8891383.1"/>
    </source>
</evidence>
<dbReference type="InterPro" id="IPR011009">
    <property type="entry name" value="Kinase-like_dom_sf"/>
</dbReference>
<keyword evidence="3 6" id="KW-0547">Nucleotide-binding</keyword>
<gene>
    <name evidence="8" type="ORF">M9Y10_028591</name>
</gene>
<dbReference type="SUPFAM" id="SSF56112">
    <property type="entry name" value="Protein kinase-like (PK-like)"/>
    <property type="match status" value="1"/>
</dbReference>
<dbReference type="PROSITE" id="PS00108">
    <property type="entry name" value="PROTEIN_KINASE_ST"/>
    <property type="match status" value="1"/>
</dbReference>
<organism evidence="8 9">
    <name type="scientific">Tritrichomonas musculus</name>
    <dbReference type="NCBI Taxonomy" id="1915356"/>
    <lineage>
        <taxon>Eukaryota</taxon>
        <taxon>Metamonada</taxon>
        <taxon>Parabasalia</taxon>
        <taxon>Tritrichomonadida</taxon>
        <taxon>Tritrichomonadidae</taxon>
        <taxon>Tritrichomonas</taxon>
    </lineage>
</organism>
<evidence type="ECO:0000256" key="6">
    <source>
        <dbReference type="PROSITE-ProRule" id="PRU10141"/>
    </source>
</evidence>
<dbReference type="PANTHER" id="PTHR24350">
    <property type="entry name" value="SERINE/THREONINE-PROTEIN KINASE IAL-RELATED"/>
    <property type="match status" value="1"/>
</dbReference>
<dbReference type="PROSITE" id="PS50011">
    <property type="entry name" value="PROTEIN_KINASE_DOM"/>
    <property type="match status" value="1"/>
</dbReference>
<keyword evidence="9" id="KW-1185">Reference proteome</keyword>
<keyword evidence="2" id="KW-0808">Transferase</keyword>